<feature type="compositionally biased region" description="Pro residues" evidence="8">
    <location>
        <begin position="1032"/>
        <end position="1067"/>
    </location>
</feature>
<protein>
    <recommendedName>
        <fullName evidence="13">ENHANCER OF AG-4 protein 2</fullName>
    </recommendedName>
</protein>
<dbReference type="SMART" id="SM00293">
    <property type="entry name" value="PWWP"/>
    <property type="match status" value="1"/>
</dbReference>
<feature type="region of interest" description="Disordered" evidence="8">
    <location>
        <begin position="304"/>
        <end position="383"/>
    </location>
</feature>
<keyword evidence="12" id="KW-1185">Reference proteome</keyword>
<evidence type="ECO:0000259" key="9">
    <source>
        <dbReference type="PROSITE" id="PS50812"/>
    </source>
</evidence>
<keyword evidence="6" id="KW-0804">Transcription</keyword>
<dbReference type="Proteomes" id="UP000036987">
    <property type="component" value="Unassembled WGS sequence"/>
</dbReference>
<feature type="region of interest" description="Disordered" evidence="8">
    <location>
        <begin position="173"/>
        <end position="209"/>
    </location>
</feature>
<dbReference type="STRING" id="29655.A0A0K9PQW4"/>
<evidence type="ECO:0008006" key="13">
    <source>
        <dbReference type="Google" id="ProtNLM"/>
    </source>
</evidence>
<feature type="region of interest" description="Disordered" evidence="8">
    <location>
        <begin position="1245"/>
        <end position="1278"/>
    </location>
</feature>
<dbReference type="Pfam" id="PF04818">
    <property type="entry name" value="CID"/>
    <property type="match status" value="1"/>
</dbReference>
<dbReference type="AlphaFoldDB" id="A0A0K9PQW4"/>
<keyword evidence="3" id="KW-0507">mRNA processing</keyword>
<evidence type="ECO:0000256" key="8">
    <source>
        <dbReference type="SAM" id="MobiDB-lite"/>
    </source>
</evidence>
<feature type="compositionally biased region" description="Polar residues" evidence="8">
    <location>
        <begin position="305"/>
        <end position="314"/>
    </location>
</feature>
<dbReference type="FunFam" id="1.25.40.90:FF:000037">
    <property type="entry name" value="Enhancer of ag-4 2"/>
    <property type="match status" value="1"/>
</dbReference>
<evidence type="ECO:0000256" key="6">
    <source>
        <dbReference type="ARBA" id="ARBA00023163"/>
    </source>
</evidence>
<feature type="compositionally biased region" description="Basic and acidic residues" evidence="8">
    <location>
        <begin position="122"/>
        <end position="134"/>
    </location>
</feature>
<dbReference type="SMART" id="SM00582">
    <property type="entry name" value="RPR"/>
    <property type="match status" value="1"/>
</dbReference>
<keyword evidence="7" id="KW-0539">Nucleus</keyword>
<organism evidence="11 12">
    <name type="scientific">Zostera marina</name>
    <name type="common">Eelgrass</name>
    <dbReference type="NCBI Taxonomy" id="29655"/>
    <lineage>
        <taxon>Eukaryota</taxon>
        <taxon>Viridiplantae</taxon>
        <taxon>Streptophyta</taxon>
        <taxon>Embryophyta</taxon>
        <taxon>Tracheophyta</taxon>
        <taxon>Spermatophyta</taxon>
        <taxon>Magnoliopsida</taxon>
        <taxon>Liliopsida</taxon>
        <taxon>Zosteraceae</taxon>
        <taxon>Zostera</taxon>
    </lineage>
</organism>
<dbReference type="GO" id="GO:0006397">
    <property type="term" value="P:mRNA processing"/>
    <property type="evidence" value="ECO:0007669"/>
    <property type="project" value="UniProtKB-KW"/>
</dbReference>
<dbReference type="PROSITE" id="PS50812">
    <property type="entry name" value="PWWP"/>
    <property type="match status" value="1"/>
</dbReference>
<evidence type="ECO:0000256" key="2">
    <source>
        <dbReference type="ARBA" id="ARBA00022473"/>
    </source>
</evidence>
<dbReference type="Pfam" id="PF00855">
    <property type="entry name" value="PWWP"/>
    <property type="match status" value="1"/>
</dbReference>
<accession>A0A0K9PQW4</accession>
<feature type="domain" description="PWWP" evidence="9">
    <location>
        <begin position="19"/>
        <end position="76"/>
    </location>
</feature>
<dbReference type="Gene3D" id="2.30.30.140">
    <property type="match status" value="1"/>
</dbReference>
<keyword evidence="5" id="KW-0287">Flowering</keyword>
<dbReference type="SUPFAM" id="SSF63748">
    <property type="entry name" value="Tudor/PWWP/MBT"/>
    <property type="match status" value="1"/>
</dbReference>
<dbReference type="Gene3D" id="1.25.40.90">
    <property type="match status" value="1"/>
</dbReference>
<evidence type="ECO:0000256" key="4">
    <source>
        <dbReference type="ARBA" id="ARBA00023015"/>
    </source>
</evidence>
<gene>
    <name evidence="11" type="ORF">ZOSMA_198G00050</name>
</gene>
<proteinExistence type="predicted"/>
<dbReference type="InterPro" id="IPR000313">
    <property type="entry name" value="PWWP_dom"/>
</dbReference>
<keyword evidence="4" id="KW-0805">Transcription regulation</keyword>
<dbReference type="PROSITE" id="PS51391">
    <property type="entry name" value="CID"/>
    <property type="match status" value="1"/>
</dbReference>
<dbReference type="GO" id="GO:0005634">
    <property type="term" value="C:nucleus"/>
    <property type="evidence" value="ECO:0000318"/>
    <property type="project" value="GO_Central"/>
</dbReference>
<evidence type="ECO:0000256" key="7">
    <source>
        <dbReference type="ARBA" id="ARBA00023242"/>
    </source>
</evidence>
<evidence type="ECO:0000313" key="11">
    <source>
        <dbReference type="EMBL" id="KMZ70605.1"/>
    </source>
</evidence>
<keyword evidence="2" id="KW-0217">Developmental protein</keyword>
<comment type="caution">
    <text evidence="11">The sequence shown here is derived from an EMBL/GenBank/DDBJ whole genome shotgun (WGS) entry which is preliminary data.</text>
</comment>
<feature type="compositionally biased region" description="Basic and acidic residues" evidence="8">
    <location>
        <begin position="325"/>
        <end position="338"/>
    </location>
</feature>
<sequence>MAPPRKRAKTAKEKGQFVLGDLVLAKVKGHPAWPAKISRPEDWKKTSDPKKYFVQFFGTAEIAFIAPADIQIFTSESKNKLNARYQSKKLKHFASAVDEICEAFEKSQKGSDEAVDDIDKVSSDGVEDMKHASTPEDEIVDERKKDSILSSSDESPGLKCFSKIDASLLKEEIPKGPNKNIGKENSGEICSENVEPDGSKINMKNGNHDHYKEGRLENFLDDNESEGCQPIILALEGNVKKSVKVQKRQVKKQLDKTYIGKHPKYSKSEEEMDGKNGDKITLLLDDDRVPFSSDTPVIEKEAEHNANSLKSRVVNNAKLEDSDEKDGKIQYDKKEKNGIRKRNMPAFNNSLLAKKKNSDSSASRSKTPASSLNDEQKRSVSCLKIKNSKTTLSTKGDDDKFESPKKTVKHYSRKIVPRRSYDGNDTVLNSLNGSGTVAKKMKLNSSHIPIAQTHQRRRTFLLNDEDEDEEMPRTPVHGKSKNILSAAISSKMSDAKDALKVKAISLDHRTHYTSIPAKGGLLKSFLKNGKQDRSPKLFLGSSNDAKLADHKTYKSQGKTEDAPTVKMSQVASPNFQSGTYAKYNASSDFLLSHKVNSSFSKEKLKITPKGDVNTAKALENRADINFSAERNLEKDPVERMEAFNDRSGTSLTESKFRDSASTMKHLIAVAQAKRKQAHSHDTLISTHINQIRSPIPVLSAEHPLQEKIIHTDEVIMSSTSFNSPCLTRNKVEFECKSSPAEESLNVDTETAVARDSFEGMIETLSRTKESIARATRLAIDCAKYGIAREVVELLIRKLENETSFHRRVDLFFLVDSITQISHNQKGDASTSYVPFVQEALPRLLSVAAPLGSGARENRRQCLKILKLWIERKIMPESFLRRCMNDIEAPNDHTTSGISLRRPSRAERSIDDPIREMDGILVDEYGSNATFGLPVLLSSNMFDDEDLPISLSKNVSDETPSEFENPLENTSLSTIIPGDKLQCVLEDVDCDLEMEDVSRVGLLQCSSSYQRNMEAAVNSQVDYPPLPIESRPSTPPLPLSPPPPPTSPLSPPPPPPPPPSPPPPPPPELSSSPQFIHQSTLPSGTQLVHMTTPPVQVHINGSVIEPPSIQQLHNDMYLTPQFPHTNHQFQPNGGSFHQMHFHALSTIQTSRNLPLPQFGNATSLHHHMPLQSSTNHFQYANNVPQQHMPPQPYNPYSLPSLQHGKIDEQWNASTSVNQYVQDGFYRPTMERTCSSSLGFQPSLHSSVTSVSLPGHSSGGPTISIPSRPDPPSVHCWKSS</sequence>
<reference evidence="12" key="1">
    <citation type="journal article" date="2016" name="Nature">
        <title>The genome of the seagrass Zostera marina reveals angiosperm adaptation to the sea.</title>
        <authorList>
            <person name="Olsen J.L."/>
            <person name="Rouze P."/>
            <person name="Verhelst B."/>
            <person name="Lin Y.-C."/>
            <person name="Bayer T."/>
            <person name="Collen J."/>
            <person name="Dattolo E."/>
            <person name="De Paoli E."/>
            <person name="Dittami S."/>
            <person name="Maumus F."/>
            <person name="Michel G."/>
            <person name="Kersting A."/>
            <person name="Lauritano C."/>
            <person name="Lohaus R."/>
            <person name="Toepel M."/>
            <person name="Tonon T."/>
            <person name="Vanneste K."/>
            <person name="Amirebrahimi M."/>
            <person name="Brakel J."/>
            <person name="Bostroem C."/>
            <person name="Chovatia M."/>
            <person name="Grimwood J."/>
            <person name="Jenkins J.W."/>
            <person name="Jueterbock A."/>
            <person name="Mraz A."/>
            <person name="Stam W.T."/>
            <person name="Tice H."/>
            <person name="Bornberg-Bauer E."/>
            <person name="Green P.J."/>
            <person name="Pearson G.A."/>
            <person name="Procaccini G."/>
            <person name="Duarte C.M."/>
            <person name="Schmutz J."/>
            <person name="Reusch T.B.H."/>
            <person name="Van de Peer Y."/>
        </authorList>
    </citation>
    <scope>NUCLEOTIDE SEQUENCE [LARGE SCALE GENOMIC DNA]</scope>
    <source>
        <strain evidence="12">cv. Finnish</strain>
    </source>
</reference>
<dbReference type="PANTHER" id="PTHR12550">
    <property type="entry name" value="HEPATOMA-DERIVED GROWTH FACTOR-RELATED"/>
    <property type="match status" value="1"/>
</dbReference>
<feature type="region of interest" description="Disordered" evidence="8">
    <location>
        <begin position="122"/>
        <end position="156"/>
    </location>
</feature>
<evidence type="ECO:0000256" key="5">
    <source>
        <dbReference type="ARBA" id="ARBA00023089"/>
    </source>
</evidence>
<dbReference type="OrthoDB" id="62853at2759"/>
<comment type="subcellular location">
    <subcellularLocation>
        <location evidence="1">Nucleus</location>
    </subcellularLocation>
</comment>
<evidence type="ECO:0000259" key="10">
    <source>
        <dbReference type="PROSITE" id="PS51391"/>
    </source>
</evidence>
<evidence type="ECO:0000313" key="12">
    <source>
        <dbReference type="Proteomes" id="UP000036987"/>
    </source>
</evidence>
<dbReference type="GO" id="GO:0006338">
    <property type="term" value="P:chromatin remodeling"/>
    <property type="evidence" value="ECO:0000318"/>
    <property type="project" value="GO_Central"/>
</dbReference>
<evidence type="ECO:0000256" key="3">
    <source>
        <dbReference type="ARBA" id="ARBA00022664"/>
    </source>
</evidence>
<feature type="compositionally biased region" description="Low complexity" evidence="8">
    <location>
        <begin position="359"/>
        <end position="371"/>
    </location>
</feature>
<evidence type="ECO:0000256" key="1">
    <source>
        <dbReference type="ARBA" id="ARBA00004123"/>
    </source>
</evidence>
<dbReference type="InterPro" id="IPR008942">
    <property type="entry name" value="ENTH_VHS"/>
</dbReference>
<dbReference type="OMA" id="RCKDEVL"/>
<feature type="domain" description="CID" evidence="10">
    <location>
        <begin position="749"/>
        <end position="890"/>
    </location>
</feature>
<dbReference type="PANTHER" id="PTHR12550:SF70">
    <property type="entry name" value="JIL-1 ANCHORING AND STABILIZING PROTEIN, ISOFORM A"/>
    <property type="match status" value="1"/>
</dbReference>
<name>A0A0K9PQW4_ZOSMR</name>
<dbReference type="EMBL" id="LFYR01000725">
    <property type="protein sequence ID" value="KMZ70605.1"/>
    <property type="molecule type" value="Genomic_DNA"/>
</dbReference>
<dbReference type="InterPro" id="IPR006569">
    <property type="entry name" value="CID_dom"/>
</dbReference>
<dbReference type="GO" id="GO:0009908">
    <property type="term" value="P:flower development"/>
    <property type="evidence" value="ECO:0007669"/>
    <property type="project" value="UniProtKB-KW"/>
</dbReference>
<feature type="region of interest" description="Disordered" evidence="8">
    <location>
        <begin position="1019"/>
        <end position="1078"/>
    </location>
</feature>